<organism evidence="1 2">
    <name type="scientific">Campylobacter fetus subsp. fetus (strain 82-40)</name>
    <dbReference type="NCBI Taxonomy" id="360106"/>
    <lineage>
        <taxon>Bacteria</taxon>
        <taxon>Pseudomonadati</taxon>
        <taxon>Campylobacterota</taxon>
        <taxon>Epsilonproteobacteria</taxon>
        <taxon>Campylobacterales</taxon>
        <taxon>Campylobacteraceae</taxon>
        <taxon>Campylobacter</taxon>
    </lineage>
</organism>
<dbReference type="AlphaFoldDB" id="A0RMH7"/>
<dbReference type="KEGG" id="cff:CFF8240_0206"/>
<name>A0RMH7_CAMFF</name>
<dbReference type="Proteomes" id="UP000000760">
    <property type="component" value="Chromosome"/>
</dbReference>
<evidence type="ECO:0000313" key="2">
    <source>
        <dbReference type="Proteomes" id="UP000000760"/>
    </source>
</evidence>
<protein>
    <submittedName>
        <fullName evidence="1">Uncharacterized protein</fullName>
    </submittedName>
</protein>
<reference evidence="2" key="1">
    <citation type="submission" date="2006-11" db="EMBL/GenBank/DDBJ databases">
        <title>Sequence of Campylobacter fetus subsp. fetus 82-40.</title>
        <authorList>
            <person name="Fouts D.E."/>
            <person name="Nelson K.E."/>
        </authorList>
    </citation>
    <scope>NUCLEOTIDE SEQUENCE [LARGE SCALE GENOMIC DNA]</scope>
    <source>
        <strain evidence="2">82-40</strain>
    </source>
</reference>
<proteinExistence type="predicted"/>
<sequence length="44" mass="4942">MVAGSNPASGATSNLNQLTSIDNPKFADYYLKILFLFYQIWIKS</sequence>
<gene>
    <name evidence="1" type="ordered locus">CFF8240_0206</name>
</gene>
<dbReference type="EMBL" id="CP000487">
    <property type="protein sequence ID" value="ABK81846.1"/>
    <property type="molecule type" value="Genomic_DNA"/>
</dbReference>
<dbReference type="HOGENOM" id="CLU_3213708_0_0_7"/>
<evidence type="ECO:0000313" key="1">
    <source>
        <dbReference type="EMBL" id="ABK81846.1"/>
    </source>
</evidence>
<accession>A0RMH7</accession>